<protein>
    <submittedName>
        <fullName evidence="2">Uncharacterized protein</fullName>
    </submittedName>
</protein>
<dbReference type="Proteomes" id="UP000634206">
    <property type="component" value="Unassembled WGS sequence"/>
</dbReference>
<gene>
    <name evidence="2" type="ORF">JIN83_05995</name>
</gene>
<evidence type="ECO:0000313" key="2">
    <source>
        <dbReference type="EMBL" id="MBK1854501.1"/>
    </source>
</evidence>
<accession>A0AAE2VC15</accession>
<comment type="caution">
    <text evidence="2">The sequence shown here is derived from an EMBL/GenBank/DDBJ whole genome shotgun (WGS) entry which is preliminary data.</text>
</comment>
<keyword evidence="1" id="KW-1133">Transmembrane helix</keyword>
<keyword evidence="1" id="KW-0472">Membrane</keyword>
<evidence type="ECO:0000256" key="1">
    <source>
        <dbReference type="SAM" id="Phobius"/>
    </source>
</evidence>
<keyword evidence="3" id="KW-1185">Reference proteome</keyword>
<keyword evidence="1" id="KW-0812">Transmembrane</keyword>
<dbReference type="EMBL" id="JAENIG010000003">
    <property type="protein sequence ID" value="MBK1854501.1"/>
    <property type="molecule type" value="Genomic_DNA"/>
</dbReference>
<sequence length="1225" mass="135232">MNIHRQNPSAADRPAAHLPQPAGFALIATISVMVLLVMIALAMLTLSTIELRTNKNSSAMSEAQANARMALMLAIGELQKEMGPDMRISAESAIFDQNHDTEEIDGVDQSRWLASYHAWGSWLNSDYTLPDNGDTLEISDTYTPQREKMFRRWLLSLPEGMEEDVDAPITLANLDDDNSVIMVGEGSLGDSASNQPDQVTRAYLVPVETSGKHAWWIGPENHKAKVNLAKSSRSLSSDAWETSQGDTAEVGIGAIDGLDAIDDDESTAERLITRLTLQNAAVDEAKVQEHFFDLTANSQGVIASVRTGHLKKDLSLLFENDNSSLPETYEFQSSDIQEPSVRPMSADLLANNPTVPNRHFASWTNMRHYYRMYRNDSDATVADTGGQGSLDWTGSQPSSDIVWGTRFTSTNGWDGSNNYWRFPVLAKLTYIYSLLTEEVANTTPTRYKLYLVFSPVLTYWNPYNTPLVLPSRQLGSLQAPYKALPIRAQLFLNNTASTSEVFQIGQNLQSFLTSDGSSDITFEPGEIKLFSLSAVNNGSTNENLYPGFDPQAIGGMKLLIGSSTGYTTTENPGVSIDFSHSVWGGNINFGNTPGSLVHVQHWGSTATRIPLTYNHDWLQVDQTYTSITGPEPAGIARWVFGDTEPLPVAFSQLAIKGVSEMDYESIDWEEDWRGRNWLHSPPFYNGSMLYMSEDDQIAHTQRLDDPYIFHFGPTSQSEMPRVVGHLGERAFLGSGTNPVEQVTSVVSLELPTAPLSSLASFSNMRINPGWAELTKLNSSLQVGIASASNSGKASLYAAEAKALAYQSGVTGPGIGNSFIHPMIARDGVYTYFDNSKSQDPVDRSNPYTTNTTDNKLFNDYWDHVFLLNDALWDDYFVSSLADQTRPGASSALSLSENLDQLVENESLANSRYHFRVTGQSASDIKAELQAQEGYLKAAKHLMVDGMFNVNSTSVPAWTALFAGIRERQLVYRNGSSLQPVSVPSGKRIALSRYNTEISDQEMDDPETGANLPDGSNGWTGVRYLDDDQILKLAEECVKQVKQRGPFLNYSEFINRRLSTDELGLMGALQSAIDYDDSSPQSGSINYRFKNGPDYMMQQSELGSHRFQTPEATAGSRFAGIPGYVIQSDLLKPISNTLAVRDDTFRIRAYGEALDANGNVAAKAWCEAIVQRSPEYCDPTNEADVPARILDEDGEFSDNAELSEVNSRFGRQFNIISFRWLNANEV</sequence>
<proteinExistence type="predicted"/>
<feature type="transmembrane region" description="Helical" evidence="1">
    <location>
        <begin position="21"/>
        <end position="46"/>
    </location>
</feature>
<evidence type="ECO:0000313" key="3">
    <source>
        <dbReference type="Proteomes" id="UP000634206"/>
    </source>
</evidence>
<dbReference type="AlphaFoldDB" id="A0AAE2VC15"/>
<reference evidence="2" key="1">
    <citation type="submission" date="2021-01" db="EMBL/GenBank/DDBJ databases">
        <title>Modified the classification status of verrucomicrobia.</title>
        <authorList>
            <person name="Feng X."/>
        </authorList>
    </citation>
    <scope>NUCLEOTIDE SEQUENCE</scope>
    <source>
        <strain evidence="2">5K15</strain>
    </source>
</reference>
<organism evidence="2 3">
    <name type="scientific">Oceaniferula flava</name>
    <dbReference type="NCBI Taxonomy" id="2800421"/>
    <lineage>
        <taxon>Bacteria</taxon>
        <taxon>Pseudomonadati</taxon>
        <taxon>Verrucomicrobiota</taxon>
        <taxon>Verrucomicrobiia</taxon>
        <taxon>Verrucomicrobiales</taxon>
        <taxon>Verrucomicrobiaceae</taxon>
        <taxon>Oceaniferula</taxon>
    </lineage>
</organism>
<dbReference type="RefSeq" id="WP_309489108.1">
    <property type="nucleotide sequence ID" value="NZ_JAENIG010000003.1"/>
</dbReference>
<name>A0AAE2VC15_9BACT</name>